<dbReference type="GO" id="GO:0004519">
    <property type="term" value="F:endonuclease activity"/>
    <property type="evidence" value="ECO:0007669"/>
    <property type="project" value="UniProtKB-KW"/>
</dbReference>
<keyword evidence="10" id="KW-1185">Reference proteome</keyword>
<dbReference type="GO" id="GO:0003964">
    <property type="term" value="F:RNA-directed DNA polymerase activity"/>
    <property type="evidence" value="ECO:0007669"/>
    <property type="project" value="UniProtKB-KW"/>
</dbReference>
<evidence type="ECO:0000256" key="3">
    <source>
        <dbReference type="ARBA" id="ARBA00022722"/>
    </source>
</evidence>
<keyword evidence="2" id="KW-0548">Nucleotidyltransferase</keyword>
<name>A0AA40HS37_CNENI</name>
<evidence type="ECO:0000259" key="8">
    <source>
        <dbReference type="PROSITE" id="PS50994"/>
    </source>
</evidence>
<reference evidence="9" key="1">
    <citation type="submission" date="2023-06" db="EMBL/GenBank/DDBJ databases">
        <title>Reference genome for the Northern bat (Eptesicus nilssonii), a most northern bat species.</title>
        <authorList>
            <person name="Laine V.N."/>
            <person name="Pulliainen A.T."/>
            <person name="Lilley T.M."/>
        </authorList>
    </citation>
    <scope>NUCLEOTIDE SEQUENCE</scope>
    <source>
        <strain evidence="9">BLF_Eptnil</strain>
        <tissue evidence="9">Kidney</tissue>
    </source>
</reference>
<accession>A0AA40HS37</accession>
<dbReference type="Gene3D" id="3.30.420.10">
    <property type="entry name" value="Ribonuclease H-like superfamily/Ribonuclease H"/>
    <property type="match status" value="1"/>
</dbReference>
<dbReference type="SUPFAM" id="SSF53098">
    <property type="entry name" value="Ribonuclease H-like"/>
    <property type="match status" value="1"/>
</dbReference>
<dbReference type="InterPro" id="IPR012337">
    <property type="entry name" value="RNaseH-like_sf"/>
</dbReference>
<feature type="domain" description="Integrase catalytic" evidence="8">
    <location>
        <begin position="16"/>
        <end position="122"/>
    </location>
</feature>
<dbReference type="AlphaFoldDB" id="A0AA40HS37"/>
<dbReference type="PANTHER" id="PTHR41694:SF5">
    <property type="entry name" value="RIBONUCLEASE H"/>
    <property type="match status" value="1"/>
</dbReference>
<protein>
    <recommendedName>
        <fullName evidence="8">Integrase catalytic domain-containing protein</fullName>
    </recommendedName>
</protein>
<keyword evidence="1" id="KW-0808">Transferase</keyword>
<evidence type="ECO:0000256" key="2">
    <source>
        <dbReference type="ARBA" id="ARBA00022695"/>
    </source>
</evidence>
<feature type="region of interest" description="Disordered" evidence="7">
    <location>
        <begin position="1"/>
        <end position="26"/>
    </location>
</feature>
<comment type="caution">
    <text evidence="9">The sequence shown here is derived from an EMBL/GenBank/DDBJ whole genome shotgun (WGS) entry which is preliminary data.</text>
</comment>
<dbReference type="GO" id="GO:0016787">
    <property type="term" value="F:hydrolase activity"/>
    <property type="evidence" value="ECO:0007669"/>
    <property type="project" value="UniProtKB-KW"/>
</dbReference>
<dbReference type="PROSITE" id="PS50994">
    <property type="entry name" value="INTEGRASE"/>
    <property type="match status" value="1"/>
</dbReference>
<dbReference type="Proteomes" id="UP001177744">
    <property type="component" value="Unassembled WGS sequence"/>
</dbReference>
<sequence length="122" mass="13415">MPDLRTGPPITAPPEPGSSPGEHWEVDFTELPSGLGGYRYLLVFVDTFSGWPEAYPARAETAQVVVKKLLSEILSRFGLPLFMGSDNGPIAKVTQSLVKALKVTWKLHCVYRPQSCGQVERT</sequence>
<evidence type="ECO:0000256" key="4">
    <source>
        <dbReference type="ARBA" id="ARBA00022759"/>
    </source>
</evidence>
<keyword evidence="4" id="KW-0255">Endonuclease</keyword>
<dbReference type="EMBL" id="JAULJE010000013">
    <property type="protein sequence ID" value="KAK1336355.1"/>
    <property type="molecule type" value="Genomic_DNA"/>
</dbReference>
<evidence type="ECO:0000256" key="1">
    <source>
        <dbReference type="ARBA" id="ARBA00022679"/>
    </source>
</evidence>
<dbReference type="GO" id="GO:0003676">
    <property type="term" value="F:nucleic acid binding"/>
    <property type="evidence" value="ECO:0007669"/>
    <property type="project" value="InterPro"/>
</dbReference>
<evidence type="ECO:0000313" key="9">
    <source>
        <dbReference type="EMBL" id="KAK1336355.1"/>
    </source>
</evidence>
<dbReference type="InterPro" id="IPR001584">
    <property type="entry name" value="Integrase_cat-core"/>
</dbReference>
<keyword evidence="5" id="KW-0378">Hydrolase</keyword>
<keyword evidence="3" id="KW-0540">Nuclease</keyword>
<organism evidence="9 10">
    <name type="scientific">Cnephaeus nilssonii</name>
    <name type="common">Northern bat</name>
    <name type="synonym">Eptesicus nilssonii</name>
    <dbReference type="NCBI Taxonomy" id="3371016"/>
    <lineage>
        <taxon>Eukaryota</taxon>
        <taxon>Metazoa</taxon>
        <taxon>Chordata</taxon>
        <taxon>Craniata</taxon>
        <taxon>Vertebrata</taxon>
        <taxon>Euteleostomi</taxon>
        <taxon>Mammalia</taxon>
        <taxon>Eutheria</taxon>
        <taxon>Laurasiatheria</taxon>
        <taxon>Chiroptera</taxon>
        <taxon>Yangochiroptera</taxon>
        <taxon>Vespertilionidae</taxon>
        <taxon>Cnephaeus</taxon>
    </lineage>
</organism>
<dbReference type="GO" id="GO:0015074">
    <property type="term" value="P:DNA integration"/>
    <property type="evidence" value="ECO:0007669"/>
    <property type="project" value="InterPro"/>
</dbReference>
<evidence type="ECO:0000256" key="5">
    <source>
        <dbReference type="ARBA" id="ARBA00022801"/>
    </source>
</evidence>
<gene>
    <name evidence="9" type="ORF">QTO34_004161</name>
</gene>
<evidence type="ECO:0000256" key="6">
    <source>
        <dbReference type="ARBA" id="ARBA00022918"/>
    </source>
</evidence>
<dbReference type="InterPro" id="IPR036397">
    <property type="entry name" value="RNaseH_sf"/>
</dbReference>
<proteinExistence type="predicted"/>
<dbReference type="PANTHER" id="PTHR41694">
    <property type="entry name" value="ENDOGENOUS RETROVIRUS GROUP K MEMBER POL PROTEIN"/>
    <property type="match status" value="1"/>
</dbReference>
<evidence type="ECO:0000313" key="10">
    <source>
        <dbReference type="Proteomes" id="UP001177744"/>
    </source>
</evidence>
<dbReference type="Pfam" id="PF00665">
    <property type="entry name" value="rve"/>
    <property type="match status" value="1"/>
</dbReference>
<keyword evidence="6" id="KW-0695">RNA-directed DNA polymerase</keyword>
<evidence type="ECO:0000256" key="7">
    <source>
        <dbReference type="SAM" id="MobiDB-lite"/>
    </source>
</evidence>